<keyword evidence="1" id="KW-0472">Membrane</keyword>
<accession>A0A8J8BB43</accession>
<dbReference type="GO" id="GO:0140359">
    <property type="term" value="F:ABC-type transporter activity"/>
    <property type="evidence" value="ECO:0007669"/>
    <property type="project" value="InterPro"/>
</dbReference>
<protein>
    <submittedName>
        <fullName evidence="2">ABC transporter permease subunit</fullName>
    </submittedName>
</protein>
<keyword evidence="1" id="KW-1133">Transmembrane helix</keyword>
<gene>
    <name evidence="2" type="ORF">KGA66_03325</name>
</gene>
<feature type="transmembrane region" description="Helical" evidence="1">
    <location>
        <begin position="158"/>
        <end position="178"/>
    </location>
</feature>
<evidence type="ECO:0000313" key="2">
    <source>
        <dbReference type="EMBL" id="MBS2962065.1"/>
    </source>
</evidence>
<dbReference type="GO" id="GO:0005886">
    <property type="term" value="C:plasma membrane"/>
    <property type="evidence" value="ECO:0007669"/>
    <property type="project" value="UniProtKB-SubCell"/>
</dbReference>
<dbReference type="EMBL" id="JAGSXH010000007">
    <property type="protein sequence ID" value="MBS2962065.1"/>
    <property type="molecule type" value="Genomic_DNA"/>
</dbReference>
<evidence type="ECO:0000313" key="3">
    <source>
        <dbReference type="Proteomes" id="UP000677913"/>
    </source>
</evidence>
<feature type="transmembrane region" description="Helical" evidence="1">
    <location>
        <begin position="324"/>
        <end position="342"/>
    </location>
</feature>
<organism evidence="2 3">
    <name type="scientific">Actinocrinis puniceicyclus</name>
    <dbReference type="NCBI Taxonomy" id="977794"/>
    <lineage>
        <taxon>Bacteria</taxon>
        <taxon>Bacillati</taxon>
        <taxon>Actinomycetota</taxon>
        <taxon>Actinomycetes</taxon>
        <taxon>Catenulisporales</taxon>
        <taxon>Actinospicaceae</taxon>
        <taxon>Actinocrinis</taxon>
    </lineage>
</organism>
<evidence type="ECO:0000256" key="1">
    <source>
        <dbReference type="SAM" id="Phobius"/>
    </source>
</evidence>
<comment type="caution">
    <text evidence="2">The sequence shown here is derived from an EMBL/GenBank/DDBJ whole genome shotgun (WGS) entry which is preliminary data.</text>
</comment>
<proteinExistence type="predicted"/>
<dbReference type="RefSeq" id="WP_211464341.1">
    <property type="nucleotide sequence ID" value="NZ_JAGSXH010000007.1"/>
</dbReference>
<reference evidence="2" key="1">
    <citation type="submission" date="2021-04" db="EMBL/GenBank/DDBJ databases">
        <title>Genome based classification of Actinospica acidithermotolerans sp. nov., an actinobacterium isolated from an Indonesian hot spring.</title>
        <authorList>
            <person name="Kusuma A.B."/>
            <person name="Putra K.E."/>
            <person name="Nafisah S."/>
            <person name="Loh J."/>
            <person name="Nouioui I."/>
            <person name="Goodfellow M."/>
        </authorList>
    </citation>
    <scope>NUCLEOTIDE SEQUENCE</scope>
    <source>
        <strain evidence="2">DSM 45618</strain>
    </source>
</reference>
<sequence length="347" mass="37096">MIWLTWRQFRTQTFAILALLTAAAIYALITGTQLRHSYTADLATCQAQNTCFGLLNGLQEDYNGPLQLAEMLVIAAPGLIGIFWGAPLIAGELERGTHYLSWNQSVTRTRWLAVKLTGVALASIVTAGLLSLLLTWWASPLDTISGNRFGTQAFNARGIAPLGYAAFAFALGVTLGLLIRRTLPAMAVTLAVFIAVQVLMTVAVRPNLLPATTTAVPINQATMSQAMRFDRSVAVTGPVTIDLPAPPGSWIQSETPALTSAGRPLQTGEILSCWNQAFGQAGASGKAGSPGFGPLGACLAPQNLHVDVTYQPANSYWPLQWSETALYVVLAALLAAVCFQRVRRLRS</sequence>
<feature type="transmembrane region" description="Helical" evidence="1">
    <location>
        <begin position="112"/>
        <end position="138"/>
    </location>
</feature>
<feature type="transmembrane region" description="Helical" evidence="1">
    <location>
        <begin position="185"/>
        <end position="204"/>
    </location>
</feature>
<dbReference type="AlphaFoldDB" id="A0A8J8BB43"/>
<dbReference type="Proteomes" id="UP000677913">
    <property type="component" value="Unassembled WGS sequence"/>
</dbReference>
<keyword evidence="3" id="KW-1185">Reference proteome</keyword>
<name>A0A8J8BB43_9ACTN</name>
<keyword evidence="1" id="KW-0812">Transmembrane</keyword>
<feature type="transmembrane region" description="Helical" evidence="1">
    <location>
        <begin position="71"/>
        <end position="91"/>
    </location>
</feature>
<dbReference type="Pfam" id="PF12679">
    <property type="entry name" value="ABC2_membrane_2"/>
    <property type="match status" value="1"/>
</dbReference>